<dbReference type="EMBL" id="KQ977978">
    <property type="protein sequence ID" value="KYM98377.1"/>
    <property type="molecule type" value="Genomic_DNA"/>
</dbReference>
<dbReference type="Proteomes" id="UP000078542">
    <property type="component" value="Unassembled WGS sequence"/>
</dbReference>
<gene>
    <name evidence="1" type="ORF">ALC62_10901</name>
</gene>
<protein>
    <submittedName>
        <fullName evidence="1">Uncharacterized protein</fullName>
    </submittedName>
</protein>
<proteinExistence type="predicted"/>
<reference evidence="1 2" key="1">
    <citation type="submission" date="2016-03" db="EMBL/GenBank/DDBJ databases">
        <title>Cyphomyrmex costatus WGS genome.</title>
        <authorList>
            <person name="Nygaard S."/>
            <person name="Hu H."/>
            <person name="Boomsma J."/>
            <person name="Zhang G."/>
        </authorList>
    </citation>
    <scope>NUCLEOTIDE SEQUENCE [LARGE SCALE GENOMIC DNA]</scope>
    <source>
        <strain evidence="1">MS0001</strain>
        <tissue evidence="1">Whole body</tissue>
    </source>
</reference>
<name>A0A151IDC0_9HYME</name>
<dbReference type="AlphaFoldDB" id="A0A151IDC0"/>
<sequence>MEESIVENSTPTRATAYSIFPIILGSDSPVFYSFAIDLPATRSAMRQQRLLPPPLARGIYSLLPHVLHPFTAPLVASQLQCGYIRRHIYLTAH</sequence>
<accession>A0A151IDC0</accession>
<organism evidence="1 2">
    <name type="scientific">Cyphomyrmex costatus</name>
    <dbReference type="NCBI Taxonomy" id="456900"/>
    <lineage>
        <taxon>Eukaryota</taxon>
        <taxon>Metazoa</taxon>
        <taxon>Ecdysozoa</taxon>
        <taxon>Arthropoda</taxon>
        <taxon>Hexapoda</taxon>
        <taxon>Insecta</taxon>
        <taxon>Pterygota</taxon>
        <taxon>Neoptera</taxon>
        <taxon>Endopterygota</taxon>
        <taxon>Hymenoptera</taxon>
        <taxon>Apocrita</taxon>
        <taxon>Aculeata</taxon>
        <taxon>Formicoidea</taxon>
        <taxon>Formicidae</taxon>
        <taxon>Myrmicinae</taxon>
        <taxon>Cyphomyrmex</taxon>
    </lineage>
</organism>
<evidence type="ECO:0000313" key="2">
    <source>
        <dbReference type="Proteomes" id="UP000078542"/>
    </source>
</evidence>
<evidence type="ECO:0000313" key="1">
    <source>
        <dbReference type="EMBL" id="KYM98377.1"/>
    </source>
</evidence>
<keyword evidence="2" id="KW-1185">Reference proteome</keyword>